<dbReference type="CDD" id="cd05941">
    <property type="entry name" value="MCS"/>
    <property type="match status" value="1"/>
</dbReference>
<keyword evidence="5" id="KW-1185">Reference proteome</keyword>
<name>A0A9N9E3F5_9GLOM</name>
<sequence length="523" mass="58550">MHNQGLILFAKSISLSSREVIERKLIVKNDLPNLPLFTQISHHAETQSKQKSAIIDVKAGTSHSYRHLVSDIVGLRTQLLKNAGTSIEDLKEARVAFLCPNGYDYVVSQCSVWSAGGIAVPLCITHPPSELLYVLNDSQSTIMIAHSDFQEKVNNIAREAGIKKVITVCDKDQKYSQYDGTNYKPPSLIPMDDSRRAMIIYTSGTTGKPKGVVTTHANIIAQIKSLVDAWRWNNKDKILHVLPLHHLHGIINALTCGLYAGATIEMIPKFDAAAVWNRWMKPDNDLSLFMAFRLMVSGSSALPTPTRNSWKEISDGVVLLERYGMTEMGMALSHEYDVEKRYEGCVGVPLPNVQVRLISEDGKDVTSLVEQPGELHVKGPNVFKEYWNRPEATKKEFTEDGWFKTGDIAMITAKEKVFKILGRQSSGSYKLSALEIEKELLSHSDIQEISIVGVEDPEWGQKVGAIVVLKNQESKLDLKQLREFAKDKLAHYKLPTLLKVINEMPKNVMGKVNKKELVKLFDD</sequence>
<dbReference type="Gene3D" id="3.40.50.12780">
    <property type="entry name" value="N-terminal domain of ligase-like"/>
    <property type="match status" value="1"/>
</dbReference>
<reference evidence="4" key="1">
    <citation type="submission" date="2021-06" db="EMBL/GenBank/DDBJ databases">
        <authorList>
            <person name="Kallberg Y."/>
            <person name="Tangrot J."/>
            <person name="Rosling A."/>
        </authorList>
    </citation>
    <scope>NUCLEOTIDE SEQUENCE</scope>
    <source>
        <strain evidence="4">MA453B</strain>
    </source>
</reference>
<dbReference type="SUPFAM" id="SSF56801">
    <property type="entry name" value="Acetyl-CoA synthetase-like"/>
    <property type="match status" value="1"/>
</dbReference>
<protein>
    <submittedName>
        <fullName evidence="4">21970_t:CDS:1</fullName>
    </submittedName>
</protein>
<evidence type="ECO:0000256" key="1">
    <source>
        <dbReference type="ARBA" id="ARBA00006432"/>
    </source>
</evidence>
<dbReference type="InterPro" id="IPR045851">
    <property type="entry name" value="AMP-bd_C_sf"/>
</dbReference>
<organism evidence="4 5">
    <name type="scientific">Dentiscutata erythropus</name>
    <dbReference type="NCBI Taxonomy" id="1348616"/>
    <lineage>
        <taxon>Eukaryota</taxon>
        <taxon>Fungi</taxon>
        <taxon>Fungi incertae sedis</taxon>
        <taxon>Mucoromycota</taxon>
        <taxon>Glomeromycotina</taxon>
        <taxon>Glomeromycetes</taxon>
        <taxon>Diversisporales</taxon>
        <taxon>Gigasporaceae</taxon>
        <taxon>Dentiscutata</taxon>
    </lineage>
</organism>
<comment type="similarity">
    <text evidence="1">Belongs to the ATP-dependent AMP-binding enzyme family.</text>
</comment>
<dbReference type="GO" id="GO:0006631">
    <property type="term" value="P:fatty acid metabolic process"/>
    <property type="evidence" value="ECO:0007669"/>
    <property type="project" value="TreeGrafter"/>
</dbReference>
<evidence type="ECO:0000259" key="3">
    <source>
        <dbReference type="Pfam" id="PF13193"/>
    </source>
</evidence>
<dbReference type="InterPro" id="IPR025110">
    <property type="entry name" value="AMP-bd_C"/>
</dbReference>
<evidence type="ECO:0000313" key="5">
    <source>
        <dbReference type="Proteomes" id="UP000789405"/>
    </source>
</evidence>
<feature type="domain" description="AMP-dependent synthetase/ligase" evidence="2">
    <location>
        <begin position="43"/>
        <end position="387"/>
    </location>
</feature>
<accession>A0A9N9E3F5</accession>
<dbReference type="PROSITE" id="PS00455">
    <property type="entry name" value="AMP_BINDING"/>
    <property type="match status" value="1"/>
</dbReference>
<dbReference type="InterPro" id="IPR000873">
    <property type="entry name" value="AMP-dep_synth/lig_dom"/>
</dbReference>
<dbReference type="Pfam" id="PF00501">
    <property type="entry name" value="AMP-binding"/>
    <property type="match status" value="1"/>
</dbReference>
<dbReference type="GO" id="GO:0031956">
    <property type="term" value="F:medium-chain fatty acid-CoA ligase activity"/>
    <property type="evidence" value="ECO:0007669"/>
    <property type="project" value="TreeGrafter"/>
</dbReference>
<comment type="caution">
    <text evidence="4">The sequence shown here is derived from an EMBL/GenBank/DDBJ whole genome shotgun (WGS) entry which is preliminary data.</text>
</comment>
<feature type="domain" description="AMP-binding enzyme C-terminal" evidence="3">
    <location>
        <begin position="435"/>
        <end position="511"/>
    </location>
</feature>
<dbReference type="Pfam" id="PF13193">
    <property type="entry name" value="AMP-binding_C"/>
    <property type="match status" value="1"/>
</dbReference>
<dbReference type="OrthoDB" id="2962993at2759"/>
<evidence type="ECO:0000259" key="2">
    <source>
        <dbReference type="Pfam" id="PF00501"/>
    </source>
</evidence>
<proteinExistence type="inferred from homology"/>
<dbReference type="InterPro" id="IPR020845">
    <property type="entry name" value="AMP-binding_CS"/>
</dbReference>
<gene>
    <name evidence="4" type="ORF">DERYTH_LOCUS10580</name>
</gene>
<dbReference type="InterPro" id="IPR042099">
    <property type="entry name" value="ANL_N_sf"/>
</dbReference>
<dbReference type="Gene3D" id="3.30.300.30">
    <property type="match status" value="1"/>
</dbReference>
<dbReference type="PANTHER" id="PTHR43201:SF8">
    <property type="entry name" value="ACYL-COA SYNTHETASE FAMILY MEMBER 3"/>
    <property type="match status" value="1"/>
</dbReference>
<dbReference type="Proteomes" id="UP000789405">
    <property type="component" value="Unassembled WGS sequence"/>
</dbReference>
<evidence type="ECO:0000313" key="4">
    <source>
        <dbReference type="EMBL" id="CAG8658511.1"/>
    </source>
</evidence>
<dbReference type="AlphaFoldDB" id="A0A9N9E3F5"/>
<dbReference type="PANTHER" id="PTHR43201">
    <property type="entry name" value="ACYL-COA SYNTHETASE"/>
    <property type="match status" value="1"/>
</dbReference>
<dbReference type="EMBL" id="CAJVPY010006210">
    <property type="protein sequence ID" value="CAG8658511.1"/>
    <property type="molecule type" value="Genomic_DNA"/>
</dbReference>